<reference evidence="4 5" key="1">
    <citation type="submission" date="2023-08" db="EMBL/GenBank/DDBJ databases">
        <title>Functional and genomic diversity of the sorghum phyllosphere microbiome.</title>
        <authorList>
            <person name="Shade A."/>
        </authorList>
    </citation>
    <scope>NUCLEOTIDE SEQUENCE [LARGE SCALE GENOMIC DNA]</scope>
    <source>
        <strain evidence="4 5">SORGH_AS_0445</strain>
    </source>
</reference>
<keyword evidence="5" id="KW-1185">Reference proteome</keyword>
<dbReference type="GO" id="GO:0016787">
    <property type="term" value="F:hydrolase activity"/>
    <property type="evidence" value="ECO:0007669"/>
    <property type="project" value="UniProtKB-KW"/>
</dbReference>
<dbReference type="Pfam" id="PF01055">
    <property type="entry name" value="Glyco_hydro_31_2nd"/>
    <property type="match status" value="1"/>
</dbReference>
<evidence type="ECO:0000256" key="2">
    <source>
        <dbReference type="RuleBase" id="RU361185"/>
    </source>
</evidence>
<evidence type="ECO:0000256" key="1">
    <source>
        <dbReference type="ARBA" id="ARBA00007806"/>
    </source>
</evidence>
<comment type="similarity">
    <text evidence="1 2">Belongs to the glycosyl hydrolase 31 family.</text>
</comment>
<feature type="domain" description="Glycoside hydrolase family 31 TIM barrel" evidence="3">
    <location>
        <begin position="66"/>
        <end position="156"/>
    </location>
</feature>
<dbReference type="PANTHER" id="PTHR43863:SF2">
    <property type="entry name" value="MALTASE-GLUCOAMYLASE"/>
    <property type="match status" value="1"/>
</dbReference>
<evidence type="ECO:0000313" key="5">
    <source>
        <dbReference type="Proteomes" id="UP001249291"/>
    </source>
</evidence>
<dbReference type="CDD" id="cd14752">
    <property type="entry name" value="GH31_N"/>
    <property type="match status" value="1"/>
</dbReference>
<dbReference type="InterPro" id="IPR000322">
    <property type="entry name" value="Glyco_hydro_31_TIM"/>
</dbReference>
<sequence>MSVPFLLSSIGYGVLVDCSIRMRFSDTEDGHFLSGAAVDQSGWYFLAGGDMDDVVRGYRRLSGQAPLPPRALLGYVQSRERYETQAQGLDVLREFVRRDIPLDVLVLERQTWPEGQWGQKSFDSVSFHDPAAMVSALHEHSVRLMVSICPNLSGEGPNQWELRTAGHLLGDHSV</sequence>
<evidence type="ECO:0000313" key="4">
    <source>
        <dbReference type="EMBL" id="MDR6144015.1"/>
    </source>
</evidence>
<dbReference type="RefSeq" id="WP_309693786.1">
    <property type="nucleotide sequence ID" value="NZ_JAVIZQ010000001.1"/>
</dbReference>
<accession>A0ABU1HY15</accession>
<comment type="caution">
    <text evidence="4">The sequence shown here is derived from an EMBL/GenBank/DDBJ whole genome shotgun (WGS) entry which is preliminary data.</text>
</comment>
<keyword evidence="2" id="KW-0326">Glycosidase</keyword>
<dbReference type="InterPro" id="IPR051816">
    <property type="entry name" value="Glycosyl_Hydrolase_31"/>
</dbReference>
<dbReference type="PANTHER" id="PTHR43863">
    <property type="entry name" value="HYDROLASE, PUTATIVE (AFU_ORTHOLOGUE AFUA_1G03140)-RELATED"/>
    <property type="match status" value="1"/>
</dbReference>
<dbReference type="Proteomes" id="UP001249291">
    <property type="component" value="Unassembled WGS sequence"/>
</dbReference>
<protein>
    <submittedName>
        <fullName evidence="4">Alpha-glucosidase (Family GH31 glycosyl hydrolase)</fullName>
    </submittedName>
</protein>
<proteinExistence type="inferred from homology"/>
<dbReference type="EMBL" id="JAVIZQ010000001">
    <property type="protein sequence ID" value="MDR6144015.1"/>
    <property type="molecule type" value="Genomic_DNA"/>
</dbReference>
<dbReference type="InterPro" id="IPR017853">
    <property type="entry name" value="GH"/>
</dbReference>
<dbReference type="SUPFAM" id="SSF51445">
    <property type="entry name" value="(Trans)glycosidases"/>
    <property type="match status" value="1"/>
</dbReference>
<dbReference type="Gene3D" id="3.20.20.80">
    <property type="entry name" value="Glycosidases"/>
    <property type="match status" value="1"/>
</dbReference>
<dbReference type="Gene3D" id="2.60.40.1760">
    <property type="entry name" value="glycosyl hydrolase (family 31)"/>
    <property type="match status" value="1"/>
</dbReference>
<evidence type="ECO:0000259" key="3">
    <source>
        <dbReference type="Pfam" id="PF01055"/>
    </source>
</evidence>
<keyword evidence="2 4" id="KW-0378">Hydrolase</keyword>
<name>A0ABU1HY15_9MICO</name>
<gene>
    <name evidence="4" type="ORF">QE375_003569</name>
</gene>
<organism evidence="4 5">
    <name type="scientific">Microbacterium foliorum</name>
    <dbReference type="NCBI Taxonomy" id="104336"/>
    <lineage>
        <taxon>Bacteria</taxon>
        <taxon>Bacillati</taxon>
        <taxon>Actinomycetota</taxon>
        <taxon>Actinomycetes</taxon>
        <taxon>Micrococcales</taxon>
        <taxon>Microbacteriaceae</taxon>
        <taxon>Microbacterium</taxon>
    </lineage>
</organism>